<name>K2RX27_MACPH</name>
<organism evidence="2 3">
    <name type="scientific">Macrophomina phaseolina (strain MS6)</name>
    <name type="common">Charcoal rot fungus</name>
    <dbReference type="NCBI Taxonomy" id="1126212"/>
    <lineage>
        <taxon>Eukaryota</taxon>
        <taxon>Fungi</taxon>
        <taxon>Dikarya</taxon>
        <taxon>Ascomycota</taxon>
        <taxon>Pezizomycotina</taxon>
        <taxon>Dothideomycetes</taxon>
        <taxon>Dothideomycetes incertae sedis</taxon>
        <taxon>Botryosphaeriales</taxon>
        <taxon>Botryosphaeriaceae</taxon>
        <taxon>Macrophomina</taxon>
    </lineage>
</organism>
<sequence>MPGVVKRQRPAGSPLLHYGAWLTLRHTHYPLIILIFVFLFSSLQSFVLFPPCFISFLGFGEEEFRAACWDADLFPSRLVLSISAPVPTHLLLCPSLQVLNPLERPVCRPVICQLQNLPTESTLLLQFFKSWWRLVTPVLAVVERRTRFERLDVVVRNVATGSSTSLSITPT</sequence>
<protein>
    <submittedName>
        <fullName evidence="2">Autophagy-related protein 5</fullName>
    </submittedName>
</protein>
<dbReference type="HOGENOM" id="CLU_1563152_0_0_1"/>
<keyword evidence="1" id="KW-1133">Transmembrane helix</keyword>
<proteinExistence type="predicted"/>
<dbReference type="InParanoid" id="K2RX27"/>
<dbReference type="VEuPathDB" id="FungiDB:MPH_08049"/>
<dbReference type="Proteomes" id="UP000007129">
    <property type="component" value="Unassembled WGS sequence"/>
</dbReference>
<accession>K2RX27</accession>
<evidence type="ECO:0000313" key="3">
    <source>
        <dbReference type="Proteomes" id="UP000007129"/>
    </source>
</evidence>
<reference evidence="2 3" key="1">
    <citation type="journal article" date="2012" name="BMC Genomics">
        <title>Tools to kill: Genome of one of the most destructive plant pathogenic fungi Macrophomina phaseolina.</title>
        <authorList>
            <person name="Islam M.S."/>
            <person name="Haque M.S."/>
            <person name="Islam M.M."/>
            <person name="Emdad E.M."/>
            <person name="Halim A."/>
            <person name="Hossen Q.M.M."/>
            <person name="Hossain M.Z."/>
            <person name="Ahmed B."/>
            <person name="Rahim S."/>
            <person name="Rahman M.S."/>
            <person name="Alam M.M."/>
            <person name="Hou S."/>
            <person name="Wan X."/>
            <person name="Saito J.A."/>
            <person name="Alam M."/>
        </authorList>
    </citation>
    <scope>NUCLEOTIDE SEQUENCE [LARGE SCALE GENOMIC DNA]</scope>
    <source>
        <strain evidence="2 3">MS6</strain>
    </source>
</reference>
<gene>
    <name evidence="2" type="ORF">MPH_08049</name>
</gene>
<feature type="transmembrane region" description="Helical" evidence="1">
    <location>
        <begin position="31"/>
        <end position="57"/>
    </location>
</feature>
<evidence type="ECO:0000313" key="2">
    <source>
        <dbReference type="EMBL" id="EKG14774.1"/>
    </source>
</evidence>
<keyword evidence="1" id="KW-0812">Transmembrane</keyword>
<dbReference type="EMBL" id="AHHD01000337">
    <property type="protein sequence ID" value="EKG14774.1"/>
    <property type="molecule type" value="Genomic_DNA"/>
</dbReference>
<dbReference type="AlphaFoldDB" id="K2RX27"/>
<comment type="caution">
    <text evidence="2">The sequence shown here is derived from an EMBL/GenBank/DDBJ whole genome shotgun (WGS) entry which is preliminary data.</text>
</comment>
<keyword evidence="1" id="KW-0472">Membrane</keyword>
<evidence type="ECO:0000256" key="1">
    <source>
        <dbReference type="SAM" id="Phobius"/>
    </source>
</evidence>